<comment type="function">
    <text evidence="1 13">Essential for recycling GMP and indirectly, cGMP.</text>
</comment>
<dbReference type="FunFam" id="3.30.63.10:FF:000005">
    <property type="entry name" value="Guanylate kinase"/>
    <property type="match status" value="1"/>
</dbReference>
<comment type="similarity">
    <text evidence="3 13">Belongs to the guanylate kinase family.</text>
</comment>
<dbReference type="GO" id="GO:0004385">
    <property type="term" value="F:GMP kinase activity"/>
    <property type="evidence" value="ECO:0007669"/>
    <property type="project" value="UniProtKB-UniRule"/>
</dbReference>
<keyword evidence="9 13" id="KW-0418">Kinase</keyword>
<evidence type="ECO:0000256" key="4">
    <source>
        <dbReference type="ARBA" id="ARBA00012961"/>
    </source>
</evidence>
<dbReference type="SUPFAM" id="SSF52540">
    <property type="entry name" value="P-loop containing nucleoside triphosphate hydrolases"/>
    <property type="match status" value="1"/>
</dbReference>
<evidence type="ECO:0000256" key="8">
    <source>
        <dbReference type="ARBA" id="ARBA00022741"/>
    </source>
</evidence>
<evidence type="ECO:0000256" key="6">
    <source>
        <dbReference type="ARBA" id="ARBA00022490"/>
    </source>
</evidence>
<evidence type="ECO:0000256" key="5">
    <source>
        <dbReference type="ARBA" id="ARBA00016296"/>
    </source>
</evidence>
<dbReference type="Pfam" id="PF00625">
    <property type="entry name" value="Guanylate_kin"/>
    <property type="match status" value="1"/>
</dbReference>
<dbReference type="EMBL" id="ACCJ01000176">
    <property type="protein sequence ID" value="EEG55111.1"/>
    <property type="molecule type" value="Genomic_DNA"/>
</dbReference>
<dbReference type="AlphaFoldDB" id="C0D0N5"/>
<dbReference type="Gene3D" id="3.30.63.10">
    <property type="entry name" value="Guanylate Kinase phosphate binding domain"/>
    <property type="match status" value="1"/>
</dbReference>
<dbReference type="NCBIfam" id="TIGR03263">
    <property type="entry name" value="guanyl_kin"/>
    <property type="match status" value="1"/>
</dbReference>
<dbReference type="InterPro" id="IPR008144">
    <property type="entry name" value="Guanylate_kin-like_dom"/>
</dbReference>
<comment type="caution">
    <text evidence="15">The sequence shown here is derived from an EMBL/GenBank/DDBJ whole genome shotgun (WGS) entry which is preliminary data.</text>
</comment>
<keyword evidence="7 13" id="KW-0808">Transferase</keyword>
<dbReference type="CDD" id="cd00071">
    <property type="entry name" value="GMPK"/>
    <property type="match status" value="1"/>
</dbReference>
<evidence type="ECO:0000256" key="10">
    <source>
        <dbReference type="ARBA" id="ARBA00022840"/>
    </source>
</evidence>
<comment type="catalytic activity">
    <reaction evidence="12 13">
        <text>GMP + ATP = GDP + ADP</text>
        <dbReference type="Rhea" id="RHEA:20780"/>
        <dbReference type="ChEBI" id="CHEBI:30616"/>
        <dbReference type="ChEBI" id="CHEBI:58115"/>
        <dbReference type="ChEBI" id="CHEBI:58189"/>
        <dbReference type="ChEBI" id="CHEBI:456216"/>
        <dbReference type="EC" id="2.7.4.8"/>
    </reaction>
</comment>
<evidence type="ECO:0000259" key="14">
    <source>
        <dbReference type="PROSITE" id="PS50052"/>
    </source>
</evidence>
<keyword evidence="8 13" id="KW-0547">Nucleotide-binding</keyword>
<feature type="domain" description="Guanylate kinase-like" evidence="14">
    <location>
        <begin position="16"/>
        <end position="194"/>
    </location>
</feature>
<keyword evidence="6 13" id="KW-0963">Cytoplasm</keyword>
<dbReference type="EC" id="2.7.4.8" evidence="4 13"/>
<dbReference type="Gene3D" id="3.40.50.300">
    <property type="entry name" value="P-loop containing nucleotide triphosphate hydrolases"/>
    <property type="match status" value="1"/>
</dbReference>
<dbReference type="InterPro" id="IPR027417">
    <property type="entry name" value="P-loop_NTPase"/>
</dbReference>
<evidence type="ECO:0000313" key="16">
    <source>
        <dbReference type="Proteomes" id="UP000004756"/>
    </source>
</evidence>
<dbReference type="GO" id="GO:0005829">
    <property type="term" value="C:cytosol"/>
    <property type="evidence" value="ECO:0007669"/>
    <property type="project" value="TreeGrafter"/>
</dbReference>
<protein>
    <recommendedName>
        <fullName evidence="5 13">Guanylate kinase</fullName>
        <ecNumber evidence="4 13">2.7.4.8</ecNumber>
    </recommendedName>
    <alternativeName>
        <fullName evidence="11 13">GMP kinase</fullName>
    </alternativeName>
</protein>
<evidence type="ECO:0000256" key="7">
    <source>
        <dbReference type="ARBA" id="ARBA00022679"/>
    </source>
</evidence>
<evidence type="ECO:0000256" key="9">
    <source>
        <dbReference type="ARBA" id="ARBA00022777"/>
    </source>
</evidence>
<sequence length="219" mass="25308">MRTLKTDGRTAMNQRGILVVVSGFSGAGKGTLMKELLKRYDNYALSISATTRSPREGELDGREYFFVDKDRFQQMIAEGELIEYAQYVNHYYGTPREYVERQMASGKDVILEIEIQGALKVKKRFPDTLLLFVTPPSAKELKSRLVGRGTETIEVINARLRRAAEEAAGMEAYDYLLINDEIETCVEEMHQLIQLQHRRTSYHLDFLNQMREELYHLDD</sequence>
<gene>
    <name evidence="13 15" type="primary">gmk</name>
    <name evidence="15" type="ORF">CLOSTASPAR_02822</name>
</gene>
<feature type="binding site" evidence="13">
    <location>
        <begin position="23"/>
        <end position="30"/>
    </location>
    <ligand>
        <name>ATP</name>
        <dbReference type="ChEBI" id="CHEBI:30616"/>
    </ligand>
</feature>
<dbReference type="GO" id="GO:0005524">
    <property type="term" value="F:ATP binding"/>
    <property type="evidence" value="ECO:0007669"/>
    <property type="project" value="UniProtKB-UniRule"/>
</dbReference>
<dbReference type="InterPro" id="IPR017665">
    <property type="entry name" value="Guanylate_kinase"/>
</dbReference>
<evidence type="ECO:0000256" key="1">
    <source>
        <dbReference type="ARBA" id="ARBA00003531"/>
    </source>
</evidence>
<dbReference type="Proteomes" id="UP000004756">
    <property type="component" value="Unassembled WGS sequence"/>
</dbReference>
<comment type="subcellular location">
    <subcellularLocation>
        <location evidence="2 13">Cytoplasm</location>
    </subcellularLocation>
</comment>
<dbReference type="SMART" id="SM00072">
    <property type="entry name" value="GuKc"/>
    <property type="match status" value="1"/>
</dbReference>
<evidence type="ECO:0000256" key="13">
    <source>
        <dbReference type="HAMAP-Rule" id="MF_00328"/>
    </source>
</evidence>
<proteinExistence type="inferred from homology"/>
<reference evidence="15 16" key="1">
    <citation type="submission" date="2009-02" db="EMBL/GenBank/DDBJ databases">
        <title>Draft genome sequence of Clostridium asparagiforme (DSM 15981).</title>
        <authorList>
            <person name="Sudarsanam P."/>
            <person name="Ley R."/>
            <person name="Guruge J."/>
            <person name="Turnbaugh P.J."/>
            <person name="Mahowald M."/>
            <person name="Liep D."/>
            <person name="Gordon J."/>
        </authorList>
    </citation>
    <scope>NUCLEOTIDE SEQUENCE [LARGE SCALE GENOMIC DNA]</scope>
    <source>
        <strain evidence="15 16">DSM 15981</strain>
    </source>
</reference>
<evidence type="ECO:0000256" key="3">
    <source>
        <dbReference type="ARBA" id="ARBA00005790"/>
    </source>
</evidence>
<accession>C0D0N5</accession>
<name>C0D0N5_9FIRM</name>
<evidence type="ECO:0000256" key="11">
    <source>
        <dbReference type="ARBA" id="ARBA00030128"/>
    </source>
</evidence>
<keyword evidence="16" id="KW-1185">Reference proteome</keyword>
<dbReference type="InterPro" id="IPR020590">
    <property type="entry name" value="Guanylate_kinase_CS"/>
</dbReference>
<organism evidence="15 16">
    <name type="scientific">[Clostridium] asparagiforme DSM 15981</name>
    <dbReference type="NCBI Taxonomy" id="518636"/>
    <lineage>
        <taxon>Bacteria</taxon>
        <taxon>Bacillati</taxon>
        <taxon>Bacillota</taxon>
        <taxon>Clostridia</taxon>
        <taxon>Lachnospirales</taxon>
        <taxon>Lachnospiraceae</taxon>
        <taxon>Enterocloster</taxon>
    </lineage>
</organism>
<dbReference type="HAMAP" id="MF_00328">
    <property type="entry name" value="Guanylate_kinase"/>
    <property type="match status" value="1"/>
</dbReference>
<keyword evidence="10 13" id="KW-0067">ATP-binding</keyword>
<dbReference type="HOGENOM" id="CLU_001715_1_2_9"/>
<evidence type="ECO:0000313" key="15">
    <source>
        <dbReference type="EMBL" id="EEG55111.1"/>
    </source>
</evidence>
<dbReference type="PANTHER" id="PTHR23117:SF13">
    <property type="entry name" value="GUANYLATE KINASE"/>
    <property type="match status" value="1"/>
</dbReference>
<dbReference type="PANTHER" id="PTHR23117">
    <property type="entry name" value="GUANYLATE KINASE-RELATED"/>
    <property type="match status" value="1"/>
</dbReference>
<evidence type="ECO:0000256" key="2">
    <source>
        <dbReference type="ARBA" id="ARBA00004496"/>
    </source>
</evidence>
<dbReference type="PROSITE" id="PS50052">
    <property type="entry name" value="GUANYLATE_KINASE_2"/>
    <property type="match status" value="1"/>
</dbReference>
<dbReference type="PROSITE" id="PS00856">
    <property type="entry name" value="GUANYLATE_KINASE_1"/>
    <property type="match status" value="1"/>
</dbReference>
<evidence type="ECO:0000256" key="12">
    <source>
        <dbReference type="ARBA" id="ARBA00048594"/>
    </source>
</evidence>
<dbReference type="InterPro" id="IPR008145">
    <property type="entry name" value="GK/Ca_channel_bsu"/>
</dbReference>